<proteinExistence type="predicted"/>
<dbReference type="Pfam" id="PF00561">
    <property type="entry name" value="Abhydrolase_1"/>
    <property type="match status" value="1"/>
</dbReference>
<dbReference type="InterPro" id="IPR000073">
    <property type="entry name" value="AB_hydrolase_1"/>
</dbReference>
<dbReference type="PANTHER" id="PTHR43798:SF33">
    <property type="entry name" value="HYDROLASE, PUTATIVE (AFU_ORTHOLOGUE AFUA_2G14860)-RELATED"/>
    <property type="match status" value="1"/>
</dbReference>
<keyword evidence="3" id="KW-1185">Reference proteome</keyword>
<sequence>MPDPYAPRLVSTGRTLTVRGLSLHVRCWGPPEAPPLVLLHGSRDASATFQFVVDALAGPWRVLAPDWRGHGLSDRAPGGYWWQDYLADLDALLDALVPDAPVRLVGHSLGGNMALLYAGLRPERVARLVSLDGFGLPERRAEEAPAHLARWLDAARRQAAPVVYPSLPALAARLAAANPRLGTPRALFLAGHLGRRMPEGGWTWAFDPAHRRPFATLYRFAEAAACWRRVRAPTLFLASGVPFPPALADEPGGVEARIALVPGAVCERLAGTGHNLHHDAPEAVARRLDGFLA</sequence>
<dbReference type="EMBL" id="BPQQ01000109">
    <property type="protein sequence ID" value="GJE04260.1"/>
    <property type="molecule type" value="Genomic_DNA"/>
</dbReference>
<dbReference type="PRINTS" id="PR00111">
    <property type="entry name" value="ABHYDROLASE"/>
</dbReference>
<dbReference type="InterPro" id="IPR050266">
    <property type="entry name" value="AB_hydrolase_sf"/>
</dbReference>
<organism evidence="2 3">
    <name type="scientific">Methylobacterium isbiliense</name>
    <dbReference type="NCBI Taxonomy" id="315478"/>
    <lineage>
        <taxon>Bacteria</taxon>
        <taxon>Pseudomonadati</taxon>
        <taxon>Pseudomonadota</taxon>
        <taxon>Alphaproteobacteria</taxon>
        <taxon>Hyphomicrobiales</taxon>
        <taxon>Methylobacteriaceae</taxon>
        <taxon>Methylobacterium</taxon>
    </lineage>
</organism>
<comment type="caution">
    <text evidence="2">The sequence shown here is derived from an EMBL/GenBank/DDBJ whole genome shotgun (WGS) entry which is preliminary data.</text>
</comment>
<feature type="domain" description="AB hydrolase-1" evidence="1">
    <location>
        <begin position="34"/>
        <end position="221"/>
    </location>
</feature>
<gene>
    <name evidence="2" type="primary">menH_7</name>
    <name evidence="2" type="ORF">GMJLKIPL_6221</name>
</gene>
<reference evidence="2" key="2">
    <citation type="submission" date="2021-08" db="EMBL/GenBank/DDBJ databases">
        <authorList>
            <person name="Tani A."/>
            <person name="Ola A."/>
            <person name="Ogura Y."/>
            <person name="Katsura K."/>
            <person name="Hayashi T."/>
        </authorList>
    </citation>
    <scope>NUCLEOTIDE SEQUENCE</scope>
    <source>
        <strain evidence="2">DSM 17168</strain>
    </source>
</reference>
<dbReference type="PANTHER" id="PTHR43798">
    <property type="entry name" value="MONOACYLGLYCEROL LIPASE"/>
    <property type="match status" value="1"/>
</dbReference>
<dbReference type="SUPFAM" id="SSF53474">
    <property type="entry name" value="alpha/beta-Hydrolases"/>
    <property type="match status" value="1"/>
</dbReference>
<dbReference type="RefSeq" id="WP_238241621.1">
    <property type="nucleotide sequence ID" value="NZ_BPQQ01000109.1"/>
</dbReference>
<dbReference type="Proteomes" id="UP001055153">
    <property type="component" value="Unassembled WGS sequence"/>
</dbReference>
<evidence type="ECO:0000313" key="2">
    <source>
        <dbReference type="EMBL" id="GJE04260.1"/>
    </source>
</evidence>
<evidence type="ECO:0000259" key="1">
    <source>
        <dbReference type="Pfam" id="PF00561"/>
    </source>
</evidence>
<name>A0ABQ4SM78_9HYPH</name>
<protein>
    <submittedName>
        <fullName evidence="2">2-succinyl-6-hydroxy-2, 4-cyclohexadiene-1-carboxylate synthase</fullName>
    </submittedName>
</protein>
<reference evidence="2" key="1">
    <citation type="journal article" date="2021" name="Front. Microbiol.">
        <title>Comprehensive Comparative Genomics and Phenotyping of Methylobacterium Species.</title>
        <authorList>
            <person name="Alessa O."/>
            <person name="Ogura Y."/>
            <person name="Fujitani Y."/>
            <person name="Takami H."/>
            <person name="Hayashi T."/>
            <person name="Sahin N."/>
            <person name="Tani A."/>
        </authorList>
    </citation>
    <scope>NUCLEOTIDE SEQUENCE</scope>
    <source>
        <strain evidence="2">DSM 17168</strain>
    </source>
</reference>
<accession>A0ABQ4SM78</accession>
<dbReference type="Gene3D" id="3.40.50.1820">
    <property type="entry name" value="alpha/beta hydrolase"/>
    <property type="match status" value="1"/>
</dbReference>
<dbReference type="InterPro" id="IPR029058">
    <property type="entry name" value="AB_hydrolase_fold"/>
</dbReference>
<evidence type="ECO:0000313" key="3">
    <source>
        <dbReference type="Proteomes" id="UP001055153"/>
    </source>
</evidence>